<gene>
    <name evidence="3" type="ORF">GDO86_009733</name>
</gene>
<sequence>MQSSDYRGGSPLFLPPHNGSNLRSPGYIPGRIVPLRPPPPPKTQATAKFNSAGQEAHATFGFAADNQLHHAQIIRRRRHKNTLICFAASSVSLFIILAIVLGISSKYAPDGKSIIHISGENSIHAIMAI</sequence>
<keyword evidence="2" id="KW-1133">Transmembrane helix</keyword>
<comment type="caution">
    <text evidence="3">The sequence shown here is derived from an EMBL/GenBank/DDBJ whole genome shotgun (WGS) entry which is preliminary data.</text>
</comment>
<evidence type="ECO:0000313" key="4">
    <source>
        <dbReference type="Proteomes" id="UP000812440"/>
    </source>
</evidence>
<proteinExistence type="predicted"/>
<protein>
    <submittedName>
        <fullName evidence="3">Uncharacterized protein</fullName>
    </submittedName>
</protein>
<evidence type="ECO:0000256" key="1">
    <source>
        <dbReference type="SAM" id="MobiDB-lite"/>
    </source>
</evidence>
<reference evidence="3" key="1">
    <citation type="thesis" date="2020" institute="ProQuest LLC" country="789 East Eisenhower Parkway, Ann Arbor, MI, USA">
        <title>Comparative Genomics and Chromosome Evolution.</title>
        <authorList>
            <person name="Mudd A.B."/>
        </authorList>
    </citation>
    <scope>NUCLEOTIDE SEQUENCE</scope>
    <source>
        <strain evidence="3">Female2</strain>
        <tissue evidence="3">Blood</tissue>
    </source>
</reference>
<evidence type="ECO:0000256" key="2">
    <source>
        <dbReference type="SAM" id="Phobius"/>
    </source>
</evidence>
<keyword evidence="4" id="KW-1185">Reference proteome</keyword>
<dbReference type="AlphaFoldDB" id="A0A8T2JMH7"/>
<name>A0A8T2JMH7_9PIPI</name>
<organism evidence="3 4">
    <name type="scientific">Hymenochirus boettgeri</name>
    <name type="common">Congo dwarf clawed frog</name>
    <dbReference type="NCBI Taxonomy" id="247094"/>
    <lineage>
        <taxon>Eukaryota</taxon>
        <taxon>Metazoa</taxon>
        <taxon>Chordata</taxon>
        <taxon>Craniata</taxon>
        <taxon>Vertebrata</taxon>
        <taxon>Euteleostomi</taxon>
        <taxon>Amphibia</taxon>
        <taxon>Batrachia</taxon>
        <taxon>Anura</taxon>
        <taxon>Pipoidea</taxon>
        <taxon>Pipidae</taxon>
        <taxon>Pipinae</taxon>
        <taxon>Hymenochirus</taxon>
    </lineage>
</organism>
<keyword evidence="2" id="KW-0472">Membrane</keyword>
<evidence type="ECO:0000313" key="3">
    <source>
        <dbReference type="EMBL" id="KAG8444674.1"/>
    </source>
</evidence>
<keyword evidence="2" id="KW-0812">Transmembrane</keyword>
<feature type="transmembrane region" description="Helical" evidence="2">
    <location>
        <begin position="83"/>
        <end position="103"/>
    </location>
</feature>
<feature type="region of interest" description="Disordered" evidence="1">
    <location>
        <begin position="1"/>
        <end position="46"/>
    </location>
</feature>
<dbReference type="EMBL" id="JAACNH010000004">
    <property type="protein sequence ID" value="KAG8444674.1"/>
    <property type="molecule type" value="Genomic_DNA"/>
</dbReference>
<accession>A0A8T2JMH7</accession>
<dbReference type="Proteomes" id="UP000812440">
    <property type="component" value="Chromosome 5"/>
</dbReference>